<dbReference type="GeneID" id="24793573"/>
<evidence type="ECO:0000256" key="5">
    <source>
        <dbReference type="SAM" id="Phobius"/>
    </source>
</evidence>
<feature type="transmembrane region" description="Helical" evidence="5">
    <location>
        <begin position="280"/>
        <end position="298"/>
    </location>
</feature>
<feature type="transmembrane region" description="Helical" evidence="5">
    <location>
        <begin position="45"/>
        <end position="65"/>
    </location>
</feature>
<evidence type="ECO:0000256" key="4">
    <source>
        <dbReference type="ARBA" id="ARBA00023136"/>
    </source>
</evidence>
<evidence type="ECO:0000256" key="3">
    <source>
        <dbReference type="ARBA" id="ARBA00022989"/>
    </source>
</evidence>
<dbReference type="Gene3D" id="1.20.1250.20">
    <property type="entry name" value="MFS general substrate transporter like domains"/>
    <property type="match status" value="2"/>
</dbReference>
<dbReference type="InterPro" id="IPR051337">
    <property type="entry name" value="OPA_Antiporter"/>
</dbReference>
<feature type="transmembrane region" description="Helical" evidence="5">
    <location>
        <begin position="371"/>
        <end position="391"/>
    </location>
</feature>
<dbReference type="EMBL" id="CP006577">
    <property type="protein sequence ID" value="AIG96857.1"/>
    <property type="molecule type" value="Genomic_DNA"/>
</dbReference>
<evidence type="ECO:0000313" key="7">
    <source>
        <dbReference type="EMBL" id="AIG96857.1"/>
    </source>
</evidence>
<dbReference type="InterPro" id="IPR011701">
    <property type="entry name" value="MFS"/>
</dbReference>
<feature type="transmembrane region" description="Helical" evidence="5">
    <location>
        <begin position="341"/>
        <end position="365"/>
    </location>
</feature>
<dbReference type="PROSITE" id="PS50850">
    <property type="entry name" value="MFS"/>
    <property type="match status" value="1"/>
</dbReference>
<keyword evidence="3 5" id="KW-1133">Transmembrane helix</keyword>
<feature type="transmembrane region" description="Helical" evidence="5">
    <location>
        <begin position="164"/>
        <end position="184"/>
    </location>
</feature>
<feature type="transmembrane region" description="Helical" evidence="5">
    <location>
        <begin position="72"/>
        <end position="92"/>
    </location>
</feature>
<dbReference type="PANTHER" id="PTHR43826:SF3">
    <property type="entry name" value="GLUCOSE-6-PHOSPHATE EXCHANGER SLC37A4"/>
    <property type="match status" value="1"/>
</dbReference>
<organism evidence="7 8">
    <name type="scientific">Archaeoglobus fulgidus DSM 8774</name>
    <dbReference type="NCBI Taxonomy" id="1344584"/>
    <lineage>
        <taxon>Archaea</taxon>
        <taxon>Methanobacteriati</taxon>
        <taxon>Methanobacteriota</taxon>
        <taxon>Archaeoglobi</taxon>
        <taxon>Archaeoglobales</taxon>
        <taxon>Archaeoglobaceae</taxon>
        <taxon>Archaeoglobus</taxon>
    </lineage>
</organism>
<dbReference type="KEGG" id="afg:AFULGI_00000110"/>
<dbReference type="RefSeq" id="WP_010877527.1">
    <property type="nucleotide sequence ID" value="NZ_CP006577.1"/>
</dbReference>
<feature type="transmembrane region" description="Helical" evidence="5">
    <location>
        <begin position="98"/>
        <end position="116"/>
    </location>
</feature>
<dbReference type="Pfam" id="PF07690">
    <property type="entry name" value="MFS_1"/>
    <property type="match status" value="1"/>
</dbReference>
<dbReference type="PANTHER" id="PTHR43826">
    <property type="entry name" value="GLUCOSE-6-PHOSPHATE EXCHANGER SLC37A4"/>
    <property type="match status" value="1"/>
</dbReference>
<sequence>MGENSKFLPWMVATGAMLAFTVRWLHYLYSFTAPQIMDEFGVPAATASLMVTANSIGMVVGGFLIGVLCDKIGVRVTLSIAAVVVGVFTIFVGYAQSIYMAIVMFGIAGLFSWLSSAFPKIARAWFPPSLYSTANSYMFLGFRLSALFMGPVVASIVITSGWRSAWIDMGILCILMGVLAFALIRDKKDVQVEQSKVSVGEVFKYRDAWILFGAYSMWLIGCVMYVVFTITYLQKGLQLDPMTSGWLWSLLQLVGIISMYTLLPLSDLLASKGIISRKNFAGIMFLVASVAFFIFGSLKPGMPITYYAASIVLVGLGALLLTTIPAPLISERFPPNIAGTATGFITAVGQWPFIVMPPIAGMLAATYGWGFIYQVSAPFIAIGGMILILLMKPPQKVSA</sequence>
<evidence type="ECO:0000256" key="2">
    <source>
        <dbReference type="ARBA" id="ARBA00022692"/>
    </source>
</evidence>
<comment type="subcellular location">
    <subcellularLocation>
        <location evidence="1">Endomembrane system</location>
        <topology evidence="1">Multi-pass membrane protein</topology>
    </subcellularLocation>
</comment>
<dbReference type="GO" id="GO:0035435">
    <property type="term" value="P:phosphate ion transmembrane transport"/>
    <property type="evidence" value="ECO:0007669"/>
    <property type="project" value="TreeGrafter"/>
</dbReference>
<feature type="transmembrane region" description="Helical" evidence="5">
    <location>
        <begin position="7"/>
        <end position="25"/>
    </location>
</feature>
<evidence type="ECO:0000313" key="8">
    <source>
        <dbReference type="Proteomes" id="UP000028501"/>
    </source>
</evidence>
<accession>A0A075WBF9</accession>
<dbReference type="GO" id="GO:0016020">
    <property type="term" value="C:membrane"/>
    <property type="evidence" value="ECO:0007669"/>
    <property type="project" value="UniProtKB-ARBA"/>
</dbReference>
<proteinExistence type="predicted"/>
<feature type="transmembrane region" description="Helical" evidence="5">
    <location>
        <begin position="304"/>
        <end position="329"/>
    </location>
</feature>
<dbReference type="InterPro" id="IPR020846">
    <property type="entry name" value="MFS_dom"/>
</dbReference>
<feature type="transmembrane region" description="Helical" evidence="5">
    <location>
        <begin position="245"/>
        <end position="268"/>
    </location>
</feature>
<dbReference type="AlphaFoldDB" id="A0A075WBF9"/>
<dbReference type="GO" id="GO:0061513">
    <property type="term" value="F:glucose 6-phosphate:phosphate antiporter activity"/>
    <property type="evidence" value="ECO:0007669"/>
    <property type="project" value="TreeGrafter"/>
</dbReference>
<dbReference type="InterPro" id="IPR036259">
    <property type="entry name" value="MFS_trans_sf"/>
</dbReference>
<feature type="transmembrane region" description="Helical" evidence="5">
    <location>
        <begin position="208"/>
        <end position="233"/>
    </location>
</feature>
<dbReference type="GO" id="GO:0012505">
    <property type="term" value="C:endomembrane system"/>
    <property type="evidence" value="ECO:0007669"/>
    <property type="project" value="UniProtKB-SubCell"/>
</dbReference>
<feature type="domain" description="Major facilitator superfamily (MFS) profile" evidence="6">
    <location>
        <begin position="7"/>
        <end position="395"/>
    </location>
</feature>
<evidence type="ECO:0000256" key="1">
    <source>
        <dbReference type="ARBA" id="ARBA00004127"/>
    </source>
</evidence>
<protein>
    <submittedName>
        <fullName evidence="7">Sugar phosphate permease</fullName>
    </submittedName>
</protein>
<evidence type="ECO:0000259" key="6">
    <source>
        <dbReference type="PROSITE" id="PS50850"/>
    </source>
</evidence>
<dbReference type="Proteomes" id="UP000028501">
    <property type="component" value="Chromosome"/>
</dbReference>
<keyword evidence="4 5" id="KW-0472">Membrane</keyword>
<reference evidence="7 8" key="1">
    <citation type="submission" date="2013-07" db="EMBL/GenBank/DDBJ databases">
        <title>Genome of Archaeoglobus fulgidus.</title>
        <authorList>
            <person name="Fiebig A."/>
            <person name="Birkeland N.-K."/>
        </authorList>
    </citation>
    <scope>NUCLEOTIDE SEQUENCE [LARGE SCALE GENOMIC DNA]</scope>
    <source>
        <strain evidence="7 8">DSM 8774</strain>
    </source>
</reference>
<dbReference type="SUPFAM" id="SSF103473">
    <property type="entry name" value="MFS general substrate transporter"/>
    <property type="match status" value="1"/>
</dbReference>
<name>A0A075WBF9_ARCFL</name>
<keyword evidence="2 5" id="KW-0812">Transmembrane</keyword>
<dbReference type="HOGENOM" id="CLU_690020_0_0_2"/>
<feature type="transmembrane region" description="Helical" evidence="5">
    <location>
        <begin position="137"/>
        <end position="158"/>
    </location>
</feature>
<gene>
    <name evidence="7" type="ORF">AFULGI_00000110</name>
</gene>